<evidence type="ECO:0000256" key="2">
    <source>
        <dbReference type="ARBA" id="ARBA00022737"/>
    </source>
</evidence>
<dbReference type="Pfam" id="PF00560">
    <property type="entry name" value="LRR_1"/>
    <property type="match status" value="3"/>
</dbReference>
<protein>
    <submittedName>
        <fullName evidence="3">Uncharacterized protein</fullName>
    </submittedName>
</protein>
<name>A0A7J7P1X4_9MAGN</name>
<dbReference type="InterPro" id="IPR032675">
    <property type="entry name" value="LRR_dom_sf"/>
</dbReference>
<dbReference type="AlphaFoldDB" id="A0A7J7P1X4"/>
<dbReference type="FunFam" id="3.80.10.10:FF:000383">
    <property type="entry name" value="Leucine-rich repeat receptor protein kinase EMS1"/>
    <property type="match status" value="1"/>
</dbReference>
<dbReference type="InterPro" id="IPR001611">
    <property type="entry name" value="Leu-rich_rpt"/>
</dbReference>
<dbReference type="OrthoDB" id="1909482at2759"/>
<dbReference type="PANTHER" id="PTHR48006:SF60">
    <property type="entry name" value="PROTEIN KINASE DOMAIN-CONTAINING PROTEIN"/>
    <property type="match status" value="1"/>
</dbReference>
<evidence type="ECO:0000313" key="4">
    <source>
        <dbReference type="Proteomes" id="UP000541444"/>
    </source>
</evidence>
<comment type="caution">
    <text evidence="3">The sequence shown here is derived from an EMBL/GenBank/DDBJ whole genome shotgun (WGS) entry which is preliminary data.</text>
</comment>
<dbReference type="Gene3D" id="3.80.10.10">
    <property type="entry name" value="Ribonuclease Inhibitor"/>
    <property type="match status" value="2"/>
</dbReference>
<keyword evidence="2" id="KW-0677">Repeat</keyword>
<reference evidence="3 4" key="1">
    <citation type="journal article" date="2020" name="IScience">
        <title>Genome Sequencing of the Endangered Kingdonia uniflora (Circaeasteraceae, Ranunculales) Reveals Potential Mechanisms of Evolutionary Specialization.</title>
        <authorList>
            <person name="Sun Y."/>
            <person name="Deng T."/>
            <person name="Zhang A."/>
            <person name="Moore M.J."/>
            <person name="Landis J.B."/>
            <person name="Lin N."/>
            <person name="Zhang H."/>
            <person name="Zhang X."/>
            <person name="Huang J."/>
            <person name="Zhang X."/>
            <person name="Sun H."/>
            <person name="Wang H."/>
        </authorList>
    </citation>
    <scope>NUCLEOTIDE SEQUENCE [LARGE SCALE GENOMIC DNA]</scope>
    <source>
        <strain evidence="3">TB1705</strain>
        <tissue evidence="3">Leaf</tissue>
    </source>
</reference>
<dbReference type="InterPro" id="IPR051824">
    <property type="entry name" value="LRR_Rcpt-Like_S/T_Kinase"/>
</dbReference>
<proteinExistence type="predicted"/>
<sequence length="307" mass="33577">NEAPLPGASAFLADLASGLTPRKLPMSYFDTATLNRRSNSLGVAFEVVIMELLCLNSKKKRVDVCACALVFLLLISFGKFGSEAQVLPEREAYDFGIFRHKYFHDFAVQILQQISTKLKITVWKPAVDSCTTGCLNKNFSDTVFSKVTCDCTYTNNTVCHVTNIQVKGMNLTGALPSEFANLTFLREIDLSRNFLNGSIPTSWFSLPLVTLAVLGNNVVGTIPAEIGGIATLEELIVEDNKFGGSIPPELGKLSRLRRFLGSGNNFTGTLPPELGDLKNLTDFRIDGNPISGKIPDFIGNWTNITKL</sequence>
<dbReference type="SUPFAM" id="SSF52058">
    <property type="entry name" value="L domain-like"/>
    <property type="match status" value="1"/>
</dbReference>
<gene>
    <name evidence="3" type="ORF">GIB67_027025</name>
</gene>
<accession>A0A7J7P1X4</accession>
<dbReference type="PANTHER" id="PTHR48006">
    <property type="entry name" value="LEUCINE-RICH REPEAT-CONTAINING PROTEIN DDB_G0281931-RELATED"/>
    <property type="match status" value="1"/>
</dbReference>
<dbReference type="Proteomes" id="UP000541444">
    <property type="component" value="Unassembled WGS sequence"/>
</dbReference>
<keyword evidence="4" id="KW-1185">Reference proteome</keyword>
<organism evidence="3 4">
    <name type="scientific">Kingdonia uniflora</name>
    <dbReference type="NCBI Taxonomy" id="39325"/>
    <lineage>
        <taxon>Eukaryota</taxon>
        <taxon>Viridiplantae</taxon>
        <taxon>Streptophyta</taxon>
        <taxon>Embryophyta</taxon>
        <taxon>Tracheophyta</taxon>
        <taxon>Spermatophyta</taxon>
        <taxon>Magnoliopsida</taxon>
        <taxon>Ranunculales</taxon>
        <taxon>Circaeasteraceae</taxon>
        <taxon>Kingdonia</taxon>
    </lineage>
</organism>
<feature type="non-terminal residue" evidence="3">
    <location>
        <position position="1"/>
    </location>
</feature>
<dbReference type="EMBL" id="JACGCM010000347">
    <property type="protein sequence ID" value="KAF6173330.1"/>
    <property type="molecule type" value="Genomic_DNA"/>
</dbReference>
<evidence type="ECO:0000256" key="1">
    <source>
        <dbReference type="ARBA" id="ARBA00022614"/>
    </source>
</evidence>
<evidence type="ECO:0000313" key="3">
    <source>
        <dbReference type="EMBL" id="KAF6173330.1"/>
    </source>
</evidence>
<keyword evidence="1" id="KW-0433">Leucine-rich repeat</keyword>